<reference evidence="2 3" key="1">
    <citation type="submission" date="2023-05" db="EMBL/GenBank/DDBJ databases">
        <title>B98-5 Cell Line De Novo Hybrid Assembly: An Optical Mapping Approach.</title>
        <authorList>
            <person name="Kananen K."/>
            <person name="Auerbach J.A."/>
            <person name="Kautto E."/>
            <person name="Blachly J.S."/>
        </authorList>
    </citation>
    <scope>NUCLEOTIDE SEQUENCE [LARGE SCALE GENOMIC DNA]</scope>
    <source>
        <strain evidence="2">B95-8</strain>
        <tissue evidence="2">Cell line</tissue>
    </source>
</reference>
<feature type="non-terminal residue" evidence="2">
    <location>
        <position position="159"/>
    </location>
</feature>
<proteinExistence type="predicted"/>
<gene>
    <name evidence="2" type="ORF">P7K49_027892</name>
</gene>
<feature type="non-terminal residue" evidence="2">
    <location>
        <position position="1"/>
    </location>
</feature>
<feature type="compositionally biased region" description="Pro residues" evidence="1">
    <location>
        <begin position="150"/>
        <end position="159"/>
    </location>
</feature>
<keyword evidence="3" id="KW-1185">Reference proteome</keyword>
<dbReference type="Proteomes" id="UP001266305">
    <property type="component" value="Unassembled WGS sequence"/>
</dbReference>
<organism evidence="2 3">
    <name type="scientific">Saguinus oedipus</name>
    <name type="common">Cotton-top tamarin</name>
    <name type="synonym">Oedipomidas oedipus</name>
    <dbReference type="NCBI Taxonomy" id="9490"/>
    <lineage>
        <taxon>Eukaryota</taxon>
        <taxon>Metazoa</taxon>
        <taxon>Chordata</taxon>
        <taxon>Craniata</taxon>
        <taxon>Vertebrata</taxon>
        <taxon>Euteleostomi</taxon>
        <taxon>Mammalia</taxon>
        <taxon>Eutheria</taxon>
        <taxon>Euarchontoglires</taxon>
        <taxon>Primates</taxon>
        <taxon>Haplorrhini</taxon>
        <taxon>Platyrrhini</taxon>
        <taxon>Cebidae</taxon>
        <taxon>Callitrichinae</taxon>
        <taxon>Saguinus</taxon>
    </lineage>
</organism>
<accession>A0ABQ9UAQ4</accession>
<feature type="region of interest" description="Disordered" evidence="1">
    <location>
        <begin position="1"/>
        <end position="159"/>
    </location>
</feature>
<feature type="compositionally biased region" description="Low complexity" evidence="1">
    <location>
        <begin position="7"/>
        <end position="20"/>
    </location>
</feature>
<evidence type="ECO:0000313" key="3">
    <source>
        <dbReference type="Proteomes" id="UP001266305"/>
    </source>
</evidence>
<evidence type="ECO:0000313" key="2">
    <source>
        <dbReference type="EMBL" id="KAK2094154.1"/>
    </source>
</evidence>
<feature type="compositionally biased region" description="Low complexity" evidence="1">
    <location>
        <begin position="101"/>
        <end position="121"/>
    </location>
</feature>
<feature type="compositionally biased region" description="Polar residues" evidence="1">
    <location>
        <begin position="137"/>
        <end position="149"/>
    </location>
</feature>
<comment type="caution">
    <text evidence="2">The sequence shown here is derived from an EMBL/GenBank/DDBJ whole genome shotgun (WGS) entry which is preliminary data.</text>
</comment>
<evidence type="ECO:0000256" key="1">
    <source>
        <dbReference type="SAM" id="MobiDB-lite"/>
    </source>
</evidence>
<protein>
    <submittedName>
        <fullName evidence="2">Uncharacterized protein</fullName>
    </submittedName>
</protein>
<name>A0ABQ9UAQ4_SAGOE</name>
<feature type="compositionally biased region" description="Basic and acidic residues" evidence="1">
    <location>
        <begin position="33"/>
        <end position="43"/>
    </location>
</feature>
<sequence length="159" mass="16221">RGFQLHVGPAGPRRPVAAPVSSTLGPPPTPTREGPRVAGDGRDPQAAAVDSEARRQPRWGLPGARVASRVTALGAFAATGQDPERMRRAQDAPAHPPPRSPRSAFSGHGRSPGQASASQAPRAPPAPALPLGLGMSRASSPTTGRSAGSQPPPRPQDAQ</sequence>
<dbReference type="EMBL" id="JASSZA010000014">
    <property type="protein sequence ID" value="KAK2094154.1"/>
    <property type="molecule type" value="Genomic_DNA"/>
</dbReference>